<keyword evidence="3" id="KW-1185">Reference proteome</keyword>
<sequence length="144" mass="16604">MAQRGHTRTRSLSSYQPPPAQKLTDDPVTDKTAHSTVSCIYQTHIGGYLRNVTVLWSKNLMNNSLSISVDTMQSDHNQTCKIDFKPWHFWAKKGYKTFEVDGNQLDAYWHLRSAKLLPNHKLKGACLADFEKITNDVWEHDEKK</sequence>
<dbReference type="Pfam" id="PF05910">
    <property type="entry name" value="DUF868"/>
    <property type="match status" value="1"/>
</dbReference>
<protein>
    <submittedName>
        <fullName evidence="2">Uncharacterized protein</fullName>
    </submittedName>
</protein>
<gene>
    <name evidence="2" type="ORF">Adt_47804</name>
</gene>
<dbReference type="AlphaFoldDB" id="A0ABD1NTL8"/>
<comment type="caution">
    <text evidence="2">The sequence shown here is derived from an EMBL/GenBank/DDBJ whole genome shotgun (WGS) entry which is preliminary data.</text>
</comment>
<dbReference type="EMBL" id="JBFOLK010000297">
    <property type="protein sequence ID" value="KAL2454694.1"/>
    <property type="molecule type" value="Genomic_DNA"/>
</dbReference>
<dbReference type="InterPro" id="IPR008586">
    <property type="entry name" value="DUF868_pln"/>
</dbReference>
<accession>A0ABD1NTL8</accession>
<name>A0ABD1NTL8_9LAMI</name>
<organism evidence="2 3">
    <name type="scientific">Abeliophyllum distichum</name>
    <dbReference type="NCBI Taxonomy" id="126358"/>
    <lineage>
        <taxon>Eukaryota</taxon>
        <taxon>Viridiplantae</taxon>
        <taxon>Streptophyta</taxon>
        <taxon>Embryophyta</taxon>
        <taxon>Tracheophyta</taxon>
        <taxon>Spermatophyta</taxon>
        <taxon>Magnoliopsida</taxon>
        <taxon>eudicotyledons</taxon>
        <taxon>Gunneridae</taxon>
        <taxon>Pentapetalae</taxon>
        <taxon>asterids</taxon>
        <taxon>lamiids</taxon>
        <taxon>Lamiales</taxon>
        <taxon>Oleaceae</taxon>
        <taxon>Forsythieae</taxon>
        <taxon>Abeliophyllum</taxon>
    </lineage>
</organism>
<dbReference type="PANTHER" id="PTHR31972:SF2">
    <property type="entry name" value="DUF868 FAMILY PROTEIN (DUF868)"/>
    <property type="match status" value="1"/>
</dbReference>
<evidence type="ECO:0000313" key="3">
    <source>
        <dbReference type="Proteomes" id="UP001604336"/>
    </source>
</evidence>
<dbReference type="Proteomes" id="UP001604336">
    <property type="component" value="Unassembled WGS sequence"/>
</dbReference>
<reference evidence="3" key="1">
    <citation type="submission" date="2024-07" db="EMBL/GenBank/DDBJ databases">
        <title>Two chromosome-level genome assemblies of Korean endemic species Abeliophyllum distichum and Forsythia ovata (Oleaceae).</title>
        <authorList>
            <person name="Jang H."/>
        </authorList>
    </citation>
    <scope>NUCLEOTIDE SEQUENCE [LARGE SCALE GENOMIC DNA]</scope>
</reference>
<proteinExistence type="predicted"/>
<feature type="region of interest" description="Disordered" evidence="1">
    <location>
        <begin position="1"/>
        <end position="30"/>
    </location>
</feature>
<evidence type="ECO:0000256" key="1">
    <source>
        <dbReference type="SAM" id="MobiDB-lite"/>
    </source>
</evidence>
<dbReference type="PANTHER" id="PTHR31972">
    <property type="entry name" value="EXPRESSED PROTEIN"/>
    <property type="match status" value="1"/>
</dbReference>
<evidence type="ECO:0000313" key="2">
    <source>
        <dbReference type="EMBL" id="KAL2454694.1"/>
    </source>
</evidence>